<accession>A0A6I6GAR1</accession>
<keyword evidence="9" id="KW-1185">Reference proteome</keyword>
<dbReference type="AlphaFoldDB" id="A0A6I6GAR1"/>
<sequence>MKQAEQYTEAQLVSLLQARKQEAFAYLYDHYSGALNAIIYAVVGDATVAEDVLQEVFIRIFRKIELYDTNKSRLYTWMAQIARNAAIDWMRKTGNQPSVVNQTAPEDVPNQASTSFNPDTTDVRQWIAQLPKPEQQVVILAYLEGHTQEEISQLLQTPLGTIKSRVRSGLVKLRTMMQVNR</sequence>
<dbReference type="SUPFAM" id="SSF88946">
    <property type="entry name" value="Sigma2 domain of RNA polymerase sigma factors"/>
    <property type="match status" value="1"/>
</dbReference>
<evidence type="ECO:0000256" key="4">
    <source>
        <dbReference type="ARBA" id="ARBA00023125"/>
    </source>
</evidence>
<dbReference type="PANTHER" id="PTHR43133">
    <property type="entry name" value="RNA POLYMERASE ECF-TYPE SIGMA FACTO"/>
    <property type="match status" value="1"/>
</dbReference>
<feature type="domain" description="RNA polymerase sigma-70 region 4" evidence="7">
    <location>
        <begin position="126"/>
        <end position="174"/>
    </location>
</feature>
<dbReference type="GO" id="GO:0003677">
    <property type="term" value="F:DNA binding"/>
    <property type="evidence" value="ECO:0007669"/>
    <property type="project" value="UniProtKB-KW"/>
</dbReference>
<dbReference type="PANTHER" id="PTHR43133:SF62">
    <property type="entry name" value="RNA POLYMERASE SIGMA FACTOR SIGZ"/>
    <property type="match status" value="1"/>
</dbReference>
<dbReference type="CDD" id="cd06171">
    <property type="entry name" value="Sigma70_r4"/>
    <property type="match status" value="1"/>
</dbReference>
<dbReference type="Gene3D" id="1.10.1740.10">
    <property type="match status" value="1"/>
</dbReference>
<dbReference type="InterPro" id="IPR039425">
    <property type="entry name" value="RNA_pol_sigma-70-like"/>
</dbReference>
<dbReference type="InterPro" id="IPR013324">
    <property type="entry name" value="RNA_pol_sigma_r3/r4-like"/>
</dbReference>
<dbReference type="SUPFAM" id="SSF88659">
    <property type="entry name" value="Sigma3 and sigma4 domains of RNA polymerase sigma factors"/>
    <property type="match status" value="1"/>
</dbReference>
<gene>
    <name evidence="8" type="ORF">GLV81_17940</name>
</gene>
<dbReference type="InterPro" id="IPR007627">
    <property type="entry name" value="RNA_pol_sigma70_r2"/>
</dbReference>
<evidence type="ECO:0000256" key="3">
    <source>
        <dbReference type="ARBA" id="ARBA00023082"/>
    </source>
</evidence>
<dbReference type="InterPro" id="IPR007630">
    <property type="entry name" value="RNA_pol_sigma70_r4"/>
</dbReference>
<keyword evidence="3" id="KW-0731">Sigma factor</keyword>
<evidence type="ECO:0000256" key="5">
    <source>
        <dbReference type="ARBA" id="ARBA00023163"/>
    </source>
</evidence>
<keyword evidence="4" id="KW-0238">DNA-binding</keyword>
<name>A0A6I6GAR1_9BACT</name>
<evidence type="ECO:0000256" key="2">
    <source>
        <dbReference type="ARBA" id="ARBA00023015"/>
    </source>
</evidence>
<evidence type="ECO:0000313" key="9">
    <source>
        <dbReference type="Proteomes" id="UP000426027"/>
    </source>
</evidence>
<dbReference type="GO" id="GO:0006352">
    <property type="term" value="P:DNA-templated transcription initiation"/>
    <property type="evidence" value="ECO:0007669"/>
    <property type="project" value="InterPro"/>
</dbReference>
<organism evidence="8 9">
    <name type="scientific">Phnomibacter ginsenosidimutans</name>
    <dbReference type="NCBI Taxonomy" id="2676868"/>
    <lineage>
        <taxon>Bacteria</taxon>
        <taxon>Pseudomonadati</taxon>
        <taxon>Bacteroidota</taxon>
        <taxon>Chitinophagia</taxon>
        <taxon>Chitinophagales</taxon>
        <taxon>Chitinophagaceae</taxon>
        <taxon>Phnomibacter</taxon>
    </lineage>
</organism>
<dbReference type="KEGG" id="fls:GLV81_17940"/>
<reference evidence="8 9" key="1">
    <citation type="submission" date="2019-11" db="EMBL/GenBank/DDBJ databases">
        <authorList>
            <person name="Im W.T."/>
        </authorList>
    </citation>
    <scope>NUCLEOTIDE SEQUENCE [LARGE SCALE GENOMIC DNA]</scope>
    <source>
        <strain evidence="8 9">SB-02</strain>
    </source>
</reference>
<dbReference type="InterPro" id="IPR036388">
    <property type="entry name" value="WH-like_DNA-bd_sf"/>
</dbReference>
<dbReference type="Pfam" id="PF04542">
    <property type="entry name" value="Sigma70_r2"/>
    <property type="match status" value="1"/>
</dbReference>
<keyword evidence="5" id="KW-0804">Transcription</keyword>
<proteinExistence type="inferred from homology"/>
<dbReference type="GO" id="GO:0016987">
    <property type="term" value="F:sigma factor activity"/>
    <property type="evidence" value="ECO:0007669"/>
    <property type="project" value="UniProtKB-KW"/>
</dbReference>
<feature type="domain" description="RNA polymerase sigma-70 region 2" evidence="6">
    <location>
        <begin position="27"/>
        <end position="94"/>
    </location>
</feature>
<protein>
    <submittedName>
        <fullName evidence="8">Sigma-70 family RNA polymerase sigma factor</fullName>
    </submittedName>
</protein>
<dbReference type="Gene3D" id="1.10.10.10">
    <property type="entry name" value="Winged helix-like DNA-binding domain superfamily/Winged helix DNA-binding domain"/>
    <property type="match status" value="1"/>
</dbReference>
<evidence type="ECO:0000259" key="6">
    <source>
        <dbReference type="Pfam" id="PF04542"/>
    </source>
</evidence>
<dbReference type="EMBL" id="CP046566">
    <property type="protein sequence ID" value="QGW29747.1"/>
    <property type="molecule type" value="Genomic_DNA"/>
</dbReference>
<dbReference type="RefSeq" id="WP_157480241.1">
    <property type="nucleotide sequence ID" value="NZ_CP046566.1"/>
</dbReference>
<evidence type="ECO:0000259" key="7">
    <source>
        <dbReference type="Pfam" id="PF04545"/>
    </source>
</evidence>
<dbReference type="Pfam" id="PF04545">
    <property type="entry name" value="Sigma70_r4"/>
    <property type="match status" value="1"/>
</dbReference>
<dbReference type="NCBIfam" id="TIGR02937">
    <property type="entry name" value="sigma70-ECF"/>
    <property type="match status" value="1"/>
</dbReference>
<dbReference type="InterPro" id="IPR014284">
    <property type="entry name" value="RNA_pol_sigma-70_dom"/>
</dbReference>
<evidence type="ECO:0000313" key="8">
    <source>
        <dbReference type="EMBL" id="QGW29747.1"/>
    </source>
</evidence>
<dbReference type="Proteomes" id="UP000426027">
    <property type="component" value="Chromosome"/>
</dbReference>
<keyword evidence="2" id="KW-0805">Transcription regulation</keyword>
<comment type="similarity">
    <text evidence="1">Belongs to the sigma-70 factor family. ECF subfamily.</text>
</comment>
<dbReference type="InterPro" id="IPR013325">
    <property type="entry name" value="RNA_pol_sigma_r2"/>
</dbReference>
<evidence type="ECO:0000256" key="1">
    <source>
        <dbReference type="ARBA" id="ARBA00010641"/>
    </source>
</evidence>